<dbReference type="GeneID" id="94837182"/>
<proteinExistence type="predicted"/>
<accession>A0A1J4KDG9</accession>
<dbReference type="AlphaFoldDB" id="A0A1J4KDG9"/>
<keyword evidence="2" id="KW-1185">Reference proteome</keyword>
<dbReference type="Proteomes" id="UP000179807">
    <property type="component" value="Unassembled WGS sequence"/>
</dbReference>
<gene>
    <name evidence="1" type="ORF">TRFO_22293</name>
</gene>
<evidence type="ECO:0000313" key="1">
    <source>
        <dbReference type="EMBL" id="OHT08960.1"/>
    </source>
</evidence>
<protein>
    <submittedName>
        <fullName evidence="1">Uncharacterized protein</fullName>
    </submittedName>
</protein>
<dbReference type="EMBL" id="MLAK01000652">
    <property type="protein sequence ID" value="OHT08960.1"/>
    <property type="molecule type" value="Genomic_DNA"/>
</dbReference>
<evidence type="ECO:0000313" key="2">
    <source>
        <dbReference type="Proteomes" id="UP000179807"/>
    </source>
</evidence>
<name>A0A1J4KDG9_9EUKA</name>
<comment type="caution">
    <text evidence="1">The sequence shown here is derived from an EMBL/GenBank/DDBJ whole genome shotgun (WGS) entry which is preliminary data.</text>
</comment>
<dbReference type="VEuPathDB" id="TrichDB:TRFO_22293"/>
<dbReference type="RefSeq" id="XP_068362096.1">
    <property type="nucleotide sequence ID" value="XM_068502478.1"/>
</dbReference>
<sequence>MNFLSLFLIIERDGVYDAKTHHMLSKSVYYPETQTPASHFFEDKTNMAGTCAPLTFTDALKTVGCTGTFNFKNTDVAKYFADHISDLIDAALFQGGRDLMETTNPSIMKCAHFDISSEENSKKAFIILSNGPSLIINALISDLTFFLKMTEILSHPNLSSIVVNRLATILNYIIMNNEQASLDSIGFLTMILKYIEETAVFDLFCTIFNDKDKLKPMQKLLATTDIDVFILNEFSSTEILSYEKKLNLTLLINYGLKCKRLRDSFTNRRILVHLISLMNTEDTLLLNSIWSSLALLMTKKMLNKVEIQKLFEDAFEIICGSFDTLHTYHISIFEFLTAIVDLKVLMFTENHKKQICQTFQSLFPKFPNSTNLMSSMFKFIRTSLHNRDFAQRILDGYIPFFIDEGMKKQRTAASANALVFLGDLDRMKTSSYMINKSLTSSQKYMTFYKSFFKDYLEKLPNPYGGTVTRYVKEGKFAEKASKKHSKKTKEL</sequence>
<reference evidence="1" key="1">
    <citation type="submission" date="2016-10" db="EMBL/GenBank/DDBJ databases">
        <authorList>
            <person name="Benchimol M."/>
            <person name="Almeida L.G."/>
            <person name="Vasconcelos A.T."/>
            <person name="Perreira-Neves A."/>
            <person name="Rosa I.A."/>
            <person name="Tasca T."/>
            <person name="Bogo M.R."/>
            <person name="de Souza W."/>
        </authorList>
    </citation>
    <scope>NUCLEOTIDE SEQUENCE [LARGE SCALE GENOMIC DNA]</scope>
    <source>
        <strain evidence="1">K</strain>
    </source>
</reference>
<organism evidence="1 2">
    <name type="scientific">Tritrichomonas foetus</name>
    <dbReference type="NCBI Taxonomy" id="1144522"/>
    <lineage>
        <taxon>Eukaryota</taxon>
        <taxon>Metamonada</taxon>
        <taxon>Parabasalia</taxon>
        <taxon>Tritrichomonadida</taxon>
        <taxon>Tritrichomonadidae</taxon>
        <taxon>Tritrichomonas</taxon>
    </lineage>
</organism>